<proteinExistence type="predicted"/>
<evidence type="ECO:0000313" key="2">
    <source>
        <dbReference type="Proteomes" id="UP001501821"/>
    </source>
</evidence>
<comment type="caution">
    <text evidence="1">The sequence shown here is derived from an EMBL/GenBank/DDBJ whole genome shotgun (WGS) entry which is preliminary data.</text>
</comment>
<dbReference type="Proteomes" id="UP001501821">
    <property type="component" value="Unassembled WGS sequence"/>
</dbReference>
<dbReference type="SUPFAM" id="SSF55729">
    <property type="entry name" value="Acyl-CoA N-acyltransferases (Nat)"/>
    <property type="match status" value="1"/>
</dbReference>
<name>A0ABP7J333_9ACTN</name>
<organism evidence="1 2">
    <name type="scientific">Nocardioides panacisoli</name>
    <dbReference type="NCBI Taxonomy" id="627624"/>
    <lineage>
        <taxon>Bacteria</taxon>
        <taxon>Bacillati</taxon>
        <taxon>Actinomycetota</taxon>
        <taxon>Actinomycetes</taxon>
        <taxon>Propionibacteriales</taxon>
        <taxon>Nocardioidaceae</taxon>
        <taxon>Nocardioides</taxon>
    </lineage>
</organism>
<sequence length="261" mass="28305">MGPRTSYRTFSSFLLWRILRTVAIVPAGPGKRAGISRGDIRAYAGEVARTTVPLTLDSLAALSELDLPCRTCLFWELDPVRRDALDAEQRAEVKEAWVSEVLREWGSCGRVAMIDGNAAGYVVYAPAAYVPGAGAFPTAPVSPDAVVLTTARVGEGYGEAGVGRLLVQAMARDLVSRRDGIRAVEAFATTSRRGAGGCLLPQEFLARVGFKTHRPHPTTPRMRMELRSLVSWKDEVEAAVEKLLGAVTVKGHPRPVHRDLN</sequence>
<evidence type="ECO:0000313" key="1">
    <source>
        <dbReference type="EMBL" id="GAA3833322.1"/>
    </source>
</evidence>
<dbReference type="InterPro" id="IPR016181">
    <property type="entry name" value="Acyl_CoA_acyltransferase"/>
</dbReference>
<reference evidence="2" key="1">
    <citation type="journal article" date="2019" name="Int. J. Syst. Evol. Microbiol.">
        <title>The Global Catalogue of Microorganisms (GCM) 10K type strain sequencing project: providing services to taxonomists for standard genome sequencing and annotation.</title>
        <authorList>
            <consortium name="The Broad Institute Genomics Platform"/>
            <consortium name="The Broad Institute Genome Sequencing Center for Infectious Disease"/>
            <person name="Wu L."/>
            <person name="Ma J."/>
        </authorList>
    </citation>
    <scope>NUCLEOTIDE SEQUENCE [LARGE SCALE GENOMIC DNA]</scope>
    <source>
        <strain evidence="2">JCM 16953</strain>
    </source>
</reference>
<gene>
    <name evidence="1" type="ORF">GCM10022242_37980</name>
</gene>
<protein>
    <submittedName>
        <fullName evidence="1">GNAT family N-acetyltransferase</fullName>
    </submittedName>
</protein>
<dbReference type="Gene3D" id="3.40.630.30">
    <property type="match status" value="1"/>
</dbReference>
<dbReference type="EMBL" id="BAABAH010000018">
    <property type="protein sequence ID" value="GAA3833322.1"/>
    <property type="molecule type" value="Genomic_DNA"/>
</dbReference>
<keyword evidence="2" id="KW-1185">Reference proteome</keyword>
<accession>A0ABP7J333</accession>